<dbReference type="PANTHER" id="PTHR11835:SF34">
    <property type="entry name" value="ISOCITRATE DEHYDROGENASE [NAD] SUBUNIT ALPHA, MITOCHONDRIAL"/>
    <property type="match status" value="1"/>
</dbReference>
<dbReference type="SUPFAM" id="SSF53659">
    <property type="entry name" value="Isocitrate/Isopropylmalate dehydrogenase-like"/>
    <property type="match status" value="1"/>
</dbReference>
<organism evidence="4 6">
    <name type="scientific">Candidatus Chlorohelix allophototropha</name>
    <dbReference type="NCBI Taxonomy" id="3003348"/>
    <lineage>
        <taxon>Bacteria</taxon>
        <taxon>Bacillati</taxon>
        <taxon>Chloroflexota</taxon>
        <taxon>Chloroflexia</taxon>
        <taxon>Candidatus Chloroheliales</taxon>
        <taxon>Candidatus Chloroheliaceae</taxon>
        <taxon>Candidatus Chlorohelix</taxon>
    </lineage>
</organism>
<evidence type="ECO:0000313" key="6">
    <source>
        <dbReference type="Proteomes" id="UP000521676"/>
    </source>
</evidence>
<dbReference type="SMART" id="SM01329">
    <property type="entry name" value="Iso_dh"/>
    <property type="match status" value="1"/>
</dbReference>
<dbReference type="AlphaFoldDB" id="A0A8T7M7X5"/>
<evidence type="ECO:0000256" key="1">
    <source>
        <dbReference type="ARBA" id="ARBA00007769"/>
    </source>
</evidence>
<dbReference type="Proteomes" id="UP000521676">
    <property type="component" value="Unassembled WGS sequence"/>
</dbReference>
<name>A0A8T7M7X5_9CHLR</name>
<evidence type="ECO:0000313" key="7">
    <source>
        <dbReference type="Proteomes" id="UP001431572"/>
    </source>
</evidence>
<protein>
    <submittedName>
        <fullName evidence="4">Isocitrate/isopropylmalate dehydrogenase family protein</fullName>
    </submittedName>
</protein>
<feature type="domain" description="Isopropylmalate dehydrogenase-like" evidence="3">
    <location>
        <begin position="4"/>
        <end position="354"/>
    </location>
</feature>
<dbReference type="GO" id="GO:0051287">
    <property type="term" value="F:NAD binding"/>
    <property type="evidence" value="ECO:0007669"/>
    <property type="project" value="InterPro"/>
</dbReference>
<dbReference type="GO" id="GO:0006102">
    <property type="term" value="P:isocitrate metabolic process"/>
    <property type="evidence" value="ECO:0007669"/>
    <property type="project" value="TreeGrafter"/>
</dbReference>
<gene>
    <name evidence="4" type="ORF">HXX08_20380</name>
    <name evidence="5" type="ORF">OZ401_003759</name>
</gene>
<reference evidence="5" key="2">
    <citation type="journal article" date="2024" name="Nature">
        <title>Anoxygenic phototroph of the Chloroflexota uses a type I reaction centre.</title>
        <authorList>
            <person name="Tsuji J.M."/>
            <person name="Shaw N.A."/>
            <person name="Nagashima S."/>
            <person name="Venkiteswaran J.J."/>
            <person name="Schiff S.L."/>
            <person name="Watanabe T."/>
            <person name="Fukui M."/>
            <person name="Hanada S."/>
            <person name="Tank M."/>
            <person name="Neufeld J.D."/>
        </authorList>
    </citation>
    <scope>NUCLEOTIDE SEQUENCE</scope>
    <source>
        <strain evidence="5">L227-S17</strain>
    </source>
</reference>
<keyword evidence="2" id="KW-0560">Oxidoreductase</keyword>
<dbReference type="RefSeq" id="WP_341470060.1">
    <property type="nucleotide sequence ID" value="NZ_CP128400.1"/>
</dbReference>
<dbReference type="PANTHER" id="PTHR11835">
    <property type="entry name" value="DECARBOXYLATING DEHYDROGENASES-ISOCITRATE, ISOPROPYLMALATE, TARTRATE"/>
    <property type="match status" value="1"/>
</dbReference>
<evidence type="ECO:0000256" key="2">
    <source>
        <dbReference type="ARBA" id="ARBA00023002"/>
    </source>
</evidence>
<proteinExistence type="inferred from homology"/>
<dbReference type="Pfam" id="PF00180">
    <property type="entry name" value="Iso_dh"/>
    <property type="match status" value="1"/>
</dbReference>
<sequence>MSYNVTLIPGDGIGPEVTEATRRVLDATGIEFNWEVKNAGGEELERSGSLLPEGTLESVRRNKVAIKGPITTPIGKGFRSINVALRQSLDLYSCVRPCKFYKGVNSRYDSVDLVFVRENMEDLYAGVEYRENQPETKRLITEMKKDFGSKLRDDMALSIKTASAYGTRRIVKYAFDYARDNNRRKVTVVHKANIMKFTDGLFLDTAREIAKEYPDIEFSEVIVDAITMHLVQYPEDYDVLVLPNLYGDILSDLGAGLIGGPGMAPGGNIGDEFAVFEATHGSAPQIAGQNIANPLAMILSGLMMLRHLREFDAAKRLEKAIAAVIEEGNKVTIDMKHDRNAHDAVGTQEAADAIIGKLQLL</sequence>
<comment type="similarity">
    <text evidence="1">Belongs to the isocitrate and isopropylmalate dehydrogenases family.</text>
</comment>
<accession>A0A8T7M7X5</accession>
<dbReference type="EMBL" id="CP128400">
    <property type="protein sequence ID" value="WJW68155.1"/>
    <property type="molecule type" value="Genomic_DNA"/>
</dbReference>
<evidence type="ECO:0000313" key="4">
    <source>
        <dbReference type="EMBL" id="NWJ48219.1"/>
    </source>
</evidence>
<evidence type="ECO:0000313" key="5">
    <source>
        <dbReference type="EMBL" id="WJW68155.1"/>
    </source>
</evidence>
<dbReference type="GO" id="GO:0004449">
    <property type="term" value="F:isocitrate dehydrogenase (NAD+) activity"/>
    <property type="evidence" value="ECO:0007669"/>
    <property type="project" value="TreeGrafter"/>
</dbReference>
<keyword evidence="7" id="KW-1185">Reference proteome</keyword>
<dbReference type="Gene3D" id="3.40.718.10">
    <property type="entry name" value="Isopropylmalate Dehydrogenase"/>
    <property type="match status" value="1"/>
</dbReference>
<dbReference type="InterPro" id="IPR024084">
    <property type="entry name" value="IsoPropMal-DH-like_dom"/>
</dbReference>
<dbReference type="Proteomes" id="UP001431572">
    <property type="component" value="Chromosome 2"/>
</dbReference>
<dbReference type="EMBL" id="JACATZ010000003">
    <property type="protein sequence ID" value="NWJ48219.1"/>
    <property type="molecule type" value="Genomic_DNA"/>
</dbReference>
<evidence type="ECO:0000259" key="3">
    <source>
        <dbReference type="SMART" id="SM01329"/>
    </source>
</evidence>
<dbReference type="PROSITE" id="PS00470">
    <property type="entry name" value="IDH_IMDH"/>
    <property type="match status" value="1"/>
</dbReference>
<dbReference type="GO" id="GO:0006099">
    <property type="term" value="P:tricarboxylic acid cycle"/>
    <property type="evidence" value="ECO:0007669"/>
    <property type="project" value="TreeGrafter"/>
</dbReference>
<dbReference type="GO" id="GO:0000287">
    <property type="term" value="F:magnesium ion binding"/>
    <property type="evidence" value="ECO:0007669"/>
    <property type="project" value="InterPro"/>
</dbReference>
<reference evidence="4 6" key="1">
    <citation type="submission" date="2020-06" db="EMBL/GenBank/DDBJ databases">
        <title>Anoxygenic phototrophic Chloroflexota member uses a Type I reaction center.</title>
        <authorList>
            <person name="Tsuji J.M."/>
            <person name="Shaw N.A."/>
            <person name="Nagashima S."/>
            <person name="Venkiteswaran J."/>
            <person name="Schiff S.L."/>
            <person name="Hanada S."/>
            <person name="Tank M."/>
            <person name="Neufeld J.D."/>
        </authorList>
    </citation>
    <scope>NUCLEOTIDE SEQUENCE [LARGE SCALE GENOMIC DNA]</scope>
    <source>
        <strain evidence="4">L227-S17</strain>
    </source>
</reference>
<dbReference type="InterPro" id="IPR019818">
    <property type="entry name" value="IsoCit/isopropylmalate_DH_CS"/>
</dbReference>